<organism evidence="4 5">
    <name type="scientific">Acidiferrimicrobium australe</name>
    <dbReference type="NCBI Taxonomy" id="2664430"/>
    <lineage>
        <taxon>Bacteria</taxon>
        <taxon>Bacillati</taxon>
        <taxon>Actinomycetota</taxon>
        <taxon>Acidimicrobiia</taxon>
        <taxon>Acidimicrobiales</taxon>
        <taxon>Acidimicrobiaceae</taxon>
        <taxon>Acidiferrimicrobium</taxon>
    </lineage>
</organism>
<dbReference type="SUPFAM" id="SSF55874">
    <property type="entry name" value="ATPase domain of HSP90 chaperone/DNA topoisomerase II/histidine kinase"/>
    <property type="match status" value="1"/>
</dbReference>
<dbReference type="PROSITE" id="PS50112">
    <property type="entry name" value="PAS"/>
    <property type="match status" value="1"/>
</dbReference>
<feature type="region of interest" description="Disordered" evidence="2">
    <location>
        <begin position="134"/>
        <end position="156"/>
    </location>
</feature>
<accession>A0ABW9QVQ2</accession>
<feature type="non-terminal residue" evidence="4">
    <location>
        <position position="447"/>
    </location>
</feature>
<feature type="region of interest" description="Disordered" evidence="2">
    <location>
        <begin position="421"/>
        <end position="447"/>
    </location>
</feature>
<feature type="domain" description="PAS" evidence="3">
    <location>
        <begin position="328"/>
        <end position="365"/>
    </location>
</feature>
<dbReference type="InterPro" id="IPR000014">
    <property type="entry name" value="PAS"/>
</dbReference>
<dbReference type="Pfam" id="PF13581">
    <property type="entry name" value="HATPase_c_2"/>
    <property type="match status" value="1"/>
</dbReference>
<dbReference type="Proteomes" id="UP000437736">
    <property type="component" value="Unassembled WGS sequence"/>
</dbReference>
<gene>
    <name evidence="4" type="ORF">GHK86_14605</name>
</gene>
<reference evidence="4 5" key="1">
    <citation type="submission" date="2019-11" db="EMBL/GenBank/DDBJ databases">
        <title>Acidiferrimicrobium australis gen. nov., sp. nov., an acidophilic and obligately heterotrophic, member of the Actinobacteria that catalyses dissimilatory oxido- reduction of iron isolated from metal-rich acidic water in Chile.</title>
        <authorList>
            <person name="Gonzalez D."/>
            <person name="Huber K."/>
            <person name="Hedrich S."/>
            <person name="Rojas-Villalobos C."/>
            <person name="Quatrini R."/>
            <person name="Dinamarca M.A."/>
            <person name="Schwarz A."/>
            <person name="Canales C."/>
            <person name="Nancucheo I."/>
        </authorList>
    </citation>
    <scope>NUCLEOTIDE SEQUENCE [LARGE SCALE GENOMIC DNA]</scope>
    <source>
        <strain evidence="4 5">USS-CCA1</strain>
    </source>
</reference>
<comment type="caution">
    <text evidence="4">The sequence shown here is derived from an EMBL/GenBank/DDBJ whole genome shotgun (WGS) entry which is preliminary data.</text>
</comment>
<dbReference type="InterPro" id="IPR003594">
    <property type="entry name" value="HATPase_dom"/>
</dbReference>
<dbReference type="PANTHER" id="PTHR35526:SF3">
    <property type="entry name" value="ANTI-SIGMA-F FACTOR RSBW"/>
    <property type="match status" value="1"/>
</dbReference>
<dbReference type="InterPro" id="IPR035965">
    <property type="entry name" value="PAS-like_dom_sf"/>
</dbReference>
<dbReference type="InterPro" id="IPR036890">
    <property type="entry name" value="HATPase_C_sf"/>
</dbReference>
<dbReference type="Gene3D" id="3.30.565.10">
    <property type="entry name" value="Histidine kinase-like ATPase, C-terminal domain"/>
    <property type="match status" value="1"/>
</dbReference>
<dbReference type="InterPro" id="IPR013767">
    <property type="entry name" value="PAS_fold"/>
</dbReference>
<name>A0ABW9QVQ2_9ACTN</name>
<dbReference type="NCBIfam" id="TIGR00229">
    <property type="entry name" value="sensory_box"/>
    <property type="match status" value="1"/>
</dbReference>
<dbReference type="CDD" id="cd00130">
    <property type="entry name" value="PAS"/>
    <property type="match status" value="1"/>
</dbReference>
<evidence type="ECO:0000313" key="4">
    <source>
        <dbReference type="EMBL" id="MST33945.1"/>
    </source>
</evidence>
<protein>
    <submittedName>
        <fullName evidence="4">PAS domain S-box protein</fullName>
    </submittedName>
</protein>
<dbReference type="SUPFAM" id="SSF55785">
    <property type="entry name" value="PYP-like sensor domain (PAS domain)"/>
    <property type="match status" value="1"/>
</dbReference>
<proteinExistence type="predicted"/>
<dbReference type="CDD" id="cd16936">
    <property type="entry name" value="HATPase_RsbW-like"/>
    <property type="match status" value="1"/>
</dbReference>
<dbReference type="EMBL" id="WJHE01000783">
    <property type="protein sequence ID" value="MST33945.1"/>
    <property type="molecule type" value="Genomic_DNA"/>
</dbReference>
<keyword evidence="1" id="KW-0723">Serine/threonine-protein kinase</keyword>
<keyword evidence="1" id="KW-0808">Transferase</keyword>
<dbReference type="InterPro" id="IPR050267">
    <property type="entry name" value="Anti-sigma-factor_SerPK"/>
</dbReference>
<evidence type="ECO:0000259" key="3">
    <source>
        <dbReference type="PROSITE" id="PS50112"/>
    </source>
</evidence>
<keyword evidence="5" id="KW-1185">Reference proteome</keyword>
<dbReference type="SMART" id="SM00091">
    <property type="entry name" value="PAS"/>
    <property type="match status" value="1"/>
</dbReference>
<evidence type="ECO:0000256" key="2">
    <source>
        <dbReference type="SAM" id="MobiDB-lite"/>
    </source>
</evidence>
<sequence length="447" mass="46411">MSGATPPTAPRCSLPPQPLSAARARRFVRAALAGLDEDLTATVELLTSELVTNAVLHAGTPVEVSVWAAGGRVHVGVHDATADRAVSLRPEDPDAATGRGLQLVEALASSFGVDELDGGKTVWFEVWPGLQGGPVGARRPDREGGSPAWSGSSGAGPAGLSPVVLIGLPTGLARAARRHRDALLREAHLITLGAGAPLDVSAADVRTAQSLNARIDGELDRALRALAARATPCTATLQLPSGCGADSGVLASVLDALDSSAAAGRLLTRPALPEVRRHRSWLLGQVAGQLAGEPPEAWDPATSEVAEVGGAPAAPWAERISDWDLAAVAADDDDRIVAVNDAAARLLGWSPAELRGRRLTVLVPPAWRERHVTGFTELLLSGRSRILGVPVRVPALRADGRTVEVSLLVTVEQSEQGRPLFVGRLTPTDPAWPHRTGEGAPREPGPG</sequence>
<dbReference type="PANTHER" id="PTHR35526">
    <property type="entry name" value="ANTI-SIGMA-F FACTOR RSBW-RELATED"/>
    <property type="match status" value="1"/>
</dbReference>
<evidence type="ECO:0000256" key="1">
    <source>
        <dbReference type="ARBA" id="ARBA00022527"/>
    </source>
</evidence>
<dbReference type="Pfam" id="PF00989">
    <property type="entry name" value="PAS"/>
    <property type="match status" value="1"/>
</dbReference>
<keyword evidence="1" id="KW-0418">Kinase</keyword>
<dbReference type="Gene3D" id="3.30.450.20">
    <property type="entry name" value="PAS domain"/>
    <property type="match status" value="1"/>
</dbReference>
<evidence type="ECO:0000313" key="5">
    <source>
        <dbReference type="Proteomes" id="UP000437736"/>
    </source>
</evidence>